<comment type="caution">
    <text evidence="3">The sequence shown here is derived from an EMBL/GenBank/DDBJ whole genome shotgun (WGS) entry which is preliminary data.</text>
</comment>
<dbReference type="PROSITE" id="PS51257">
    <property type="entry name" value="PROKAR_LIPOPROTEIN"/>
    <property type="match status" value="1"/>
</dbReference>
<feature type="chain" id="PRO_5015854499" description="Lipocalin-like domain-containing protein" evidence="1">
    <location>
        <begin position="19"/>
        <end position="132"/>
    </location>
</feature>
<feature type="signal peptide" evidence="1">
    <location>
        <begin position="1"/>
        <end position="18"/>
    </location>
</feature>
<keyword evidence="1" id="KW-0732">Signal</keyword>
<dbReference type="Proteomes" id="UP000249248">
    <property type="component" value="Unassembled WGS sequence"/>
</dbReference>
<sequence>MKKTLIVMMSFAFVFTIASCNKNQKAVKNLDGSWKLVKVNGEAVEEDEAATYDFDNCKLKSEEYCDLTITEDGSVETATYKVTDDGEKLVLRADVGGVAFELESEITELTSTTLIFKTTFLEETSISELTKL</sequence>
<evidence type="ECO:0000256" key="1">
    <source>
        <dbReference type="SAM" id="SignalP"/>
    </source>
</evidence>
<proteinExistence type="predicted"/>
<dbReference type="RefSeq" id="WP_111061303.1">
    <property type="nucleotide sequence ID" value="NZ_JBHUCU010000007.1"/>
</dbReference>
<evidence type="ECO:0000313" key="3">
    <source>
        <dbReference type="EMBL" id="PZE18403.1"/>
    </source>
</evidence>
<evidence type="ECO:0000259" key="2">
    <source>
        <dbReference type="Pfam" id="PF13648"/>
    </source>
</evidence>
<accession>A0A2W1NH26</accession>
<name>A0A2W1NH26_9FLAO</name>
<feature type="domain" description="Lipocalin-like" evidence="2">
    <location>
        <begin position="30"/>
        <end position="116"/>
    </location>
</feature>
<dbReference type="OrthoDB" id="9880032at2"/>
<reference evidence="3 4" key="1">
    <citation type="submission" date="2018-06" db="EMBL/GenBank/DDBJ databases">
        <title>The draft genome sequence of Crocinitomix sp. SM1701.</title>
        <authorList>
            <person name="Zhang X."/>
        </authorList>
    </citation>
    <scope>NUCLEOTIDE SEQUENCE [LARGE SCALE GENOMIC DNA]</scope>
    <source>
        <strain evidence="3 4">SM1701</strain>
    </source>
</reference>
<organism evidence="3 4">
    <name type="scientific">Putridiphycobacter roseus</name>
    <dbReference type="NCBI Taxonomy" id="2219161"/>
    <lineage>
        <taxon>Bacteria</taxon>
        <taxon>Pseudomonadati</taxon>
        <taxon>Bacteroidota</taxon>
        <taxon>Flavobacteriia</taxon>
        <taxon>Flavobacteriales</taxon>
        <taxon>Crocinitomicaceae</taxon>
        <taxon>Putridiphycobacter</taxon>
    </lineage>
</organism>
<keyword evidence="4" id="KW-1185">Reference proteome</keyword>
<protein>
    <recommendedName>
        <fullName evidence="2">Lipocalin-like domain-containing protein</fullName>
    </recommendedName>
</protein>
<dbReference type="InterPro" id="IPR024311">
    <property type="entry name" value="Lipocalin-like"/>
</dbReference>
<dbReference type="EMBL" id="QKSB01000001">
    <property type="protein sequence ID" value="PZE18403.1"/>
    <property type="molecule type" value="Genomic_DNA"/>
</dbReference>
<evidence type="ECO:0000313" key="4">
    <source>
        <dbReference type="Proteomes" id="UP000249248"/>
    </source>
</evidence>
<dbReference type="Pfam" id="PF13648">
    <property type="entry name" value="Lipocalin_4"/>
    <property type="match status" value="1"/>
</dbReference>
<gene>
    <name evidence="3" type="ORF">DNU06_00775</name>
</gene>
<dbReference type="AlphaFoldDB" id="A0A2W1NH26"/>